<dbReference type="EMBL" id="REFI01000006">
    <property type="protein sequence ID" value="RMA78566.1"/>
    <property type="molecule type" value="Genomic_DNA"/>
</dbReference>
<comment type="caution">
    <text evidence="2">The sequence shown here is derived from an EMBL/GenBank/DDBJ whole genome shotgun (WGS) entry which is preliminary data.</text>
</comment>
<dbReference type="InterPro" id="IPR046748">
    <property type="entry name" value="HipA_2"/>
</dbReference>
<dbReference type="Gene3D" id="1.10.1070.20">
    <property type="match status" value="1"/>
</dbReference>
<protein>
    <recommendedName>
        <fullName evidence="1">HipA-like kinase domain-containing protein</fullName>
    </recommendedName>
</protein>
<proteinExistence type="predicted"/>
<name>A0A3M0A1Q0_9BACT</name>
<evidence type="ECO:0000313" key="3">
    <source>
        <dbReference type="Proteomes" id="UP000267246"/>
    </source>
</evidence>
<sequence length="390" mass="46480">MIKKYFFRNQDFICFSFNYDLNKQEISSLNKEADFSKCPIFLSNFEPSIIQEYLEYERPTPLNRQGYENLFDKKFNPFSFYEIGLGLSMLDNFWICDEKSLNLKWKDINLFDNFKNEIDNIFLLSNIQKEKIKVENKHIFSPDFMLPGELRKSIKKEEDKFYLKKANSKFGSKIEYMQIYAEFFASQIAKQLELNAVYYDIENIEENLVNTCEWFIKKGENFIPFSTLFIKGNDSKESLIKNLNIVFGKENFQNLMLFDSIILNVDRHLGNFGIIVDSLTNSFISPAPIYDNGKSFLFDFNLYDKKSLKFSLENYGGRIVNLWPSFDQQMFENLDIRHKIWIDKLEDFELKNHEDFPAPSKYFKACKKMLKDQVEKLKNYYSVKFEKITE</sequence>
<keyword evidence="3" id="KW-1185">Reference proteome</keyword>
<dbReference type="OrthoDB" id="9812605at2"/>
<organism evidence="2 3">
    <name type="scientific">Metamycoplasma subdolum</name>
    <dbReference type="NCBI Taxonomy" id="92407"/>
    <lineage>
        <taxon>Bacteria</taxon>
        <taxon>Bacillati</taxon>
        <taxon>Mycoplasmatota</taxon>
        <taxon>Mycoplasmoidales</taxon>
        <taxon>Metamycoplasmataceae</taxon>
        <taxon>Metamycoplasma</taxon>
    </lineage>
</organism>
<evidence type="ECO:0000313" key="2">
    <source>
        <dbReference type="EMBL" id="RMA78566.1"/>
    </source>
</evidence>
<dbReference type="Pfam" id="PF20613">
    <property type="entry name" value="HipA_2"/>
    <property type="match status" value="1"/>
</dbReference>
<dbReference type="Proteomes" id="UP000267246">
    <property type="component" value="Unassembled WGS sequence"/>
</dbReference>
<evidence type="ECO:0000259" key="1">
    <source>
        <dbReference type="Pfam" id="PF20613"/>
    </source>
</evidence>
<dbReference type="RefSeq" id="WP_121940693.1">
    <property type="nucleotide sequence ID" value="NZ_CP137846.1"/>
</dbReference>
<reference evidence="2 3" key="1">
    <citation type="submission" date="2018-10" db="EMBL/GenBank/DDBJ databases">
        <title>Genomic Encyclopedia of Archaeal and Bacterial Type Strains, Phase II (KMG-II): from individual species to whole genera.</title>
        <authorList>
            <person name="Goeker M."/>
        </authorList>
    </citation>
    <scope>NUCLEOTIDE SEQUENCE [LARGE SCALE GENOMIC DNA]</scope>
    <source>
        <strain evidence="2 3">ATCC 29870</strain>
    </source>
</reference>
<gene>
    <name evidence="2" type="ORF">JN00_0205</name>
</gene>
<feature type="domain" description="HipA-like kinase" evidence="1">
    <location>
        <begin position="159"/>
        <end position="301"/>
    </location>
</feature>
<accession>A0A3M0A1Q0</accession>
<dbReference type="AlphaFoldDB" id="A0A3M0A1Q0"/>